<dbReference type="SUPFAM" id="SSF56327">
    <property type="entry name" value="LDH C-terminal domain-like"/>
    <property type="match status" value="1"/>
</dbReference>
<dbReference type="Gene3D" id="3.40.50.720">
    <property type="entry name" value="NAD(P)-binding Rossmann-like Domain"/>
    <property type="match status" value="1"/>
</dbReference>
<dbReference type="EMBL" id="RRZO01000037">
    <property type="protein sequence ID" value="RRN50040.1"/>
    <property type="molecule type" value="Genomic_DNA"/>
</dbReference>
<keyword evidence="8" id="KW-0408">Iron</keyword>
<protein>
    <submittedName>
        <fullName evidence="12">6-phospho-beta-glucosidase</fullName>
    </submittedName>
</protein>
<dbReference type="Gene3D" id="3.90.110.10">
    <property type="entry name" value="Lactate dehydrogenase/glycoside hydrolase, family 4, C-terminal"/>
    <property type="match status" value="1"/>
</dbReference>
<evidence type="ECO:0000313" key="13">
    <source>
        <dbReference type="Proteomes" id="UP000278566"/>
    </source>
</evidence>
<evidence type="ECO:0000256" key="8">
    <source>
        <dbReference type="PIRSR" id="PIRSR601088-3"/>
    </source>
</evidence>
<feature type="binding site" evidence="8">
    <location>
        <position position="179"/>
    </location>
    <ligand>
        <name>Mn(2+)</name>
        <dbReference type="ChEBI" id="CHEBI:29035"/>
    </ligand>
</feature>
<keyword evidence="8" id="KW-0533">Nickel</keyword>
<dbReference type="InterPro" id="IPR001088">
    <property type="entry name" value="Glyco_hydro_4"/>
</dbReference>
<gene>
    <name evidence="12" type="ORF">EI220_07735</name>
</gene>
<evidence type="ECO:0000259" key="11">
    <source>
        <dbReference type="Pfam" id="PF11975"/>
    </source>
</evidence>
<dbReference type="PANTHER" id="PTHR32092:SF5">
    <property type="entry name" value="6-PHOSPHO-BETA-GLUCOSIDASE"/>
    <property type="match status" value="1"/>
</dbReference>
<dbReference type="GO" id="GO:0005975">
    <property type="term" value="P:carbohydrate metabolic process"/>
    <property type="evidence" value="ECO:0007669"/>
    <property type="project" value="InterPro"/>
</dbReference>
<keyword evidence="2 8" id="KW-0479">Metal-binding</keyword>
<comment type="caution">
    <text evidence="12">The sequence shown here is derived from an EMBL/GenBank/DDBJ whole genome shotgun (WGS) entry which is preliminary data.</text>
</comment>
<dbReference type="GO" id="GO:0016616">
    <property type="term" value="F:oxidoreductase activity, acting on the CH-OH group of donors, NAD or NADP as acceptor"/>
    <property type="evidence" value="ECO:0007669"/>
    <property type="project" value="InterPro"/>
</dbReference>
<dbReference type="InterPro" id="IPR015955">
    <property type="entry name" value="Lactate_DH/Glyco_Ohase_4_C"/>
</dbReference>
<feature type="domain" description="Glycosyl hydrolase family 4 C-terminal" evidence="11">
    <location>
        <begin position="205"/>
        <end position="421"/>
    </location>
</feature>
<organism evidence="12 13">
    <name type="scientific">Streptococcus suis</name>
    <dbReference type="NCBI Taxonomy" id="1307"/>
    <lineage>
        <taxon>Bacteria</taxon>
        <taxon>Bacillati</taxon>
        <taxon>Bacillota</taxon>
        <taxon>Bacilli</taxon>
        <taxon>Lactobacillales</taxon>
        <taxon>Streptococcaceae</taxon>
        <taxon>Streptococcus</taxon>
    </lineage>
</organism>
<dbReference type="InterPro" id="IPR036291">
    <property type="entry name" value="NAD(P)-bd_dom_sf"/>
</dbReference>
<keyword evidence="5 8" id="KW-0464">Manganese</keyword>
<dbReference type="Pfam" id="PF11975">
    <property type="entry name" value="Glyco_hydro_4C"/>
    <property type="match status" value="1"/>
</dbReference>
<comment type="cofactor">
    <cofactor evidence="10">
        <name>NAD(+)</name>
        <dbReference type="ChEBI" id="CHEBI:57540"/>
    </cofactor>
    <text evidence="10">Binds 1 NAD(+) per subunit.</text>
</comment>
<evidence type="ECO:0000313" key="12">
    <source>
        <dbReference type="EMBL" id="RRN50040.1"/>
    </source>
</evidence>
<evidence type="ECO:0000256" key="6">
    <source>
        <dbReference type="ARBA" id="ARBA00023295"/>
    </source>
</evidence>
<dbReference type="InterPro" id="IPR019802">
    <property type="entry name" value="GlycHydrolase_4_CS"/>
</dbReference>
<dbReference type="PANTHER" id="PTHR32092">
    <property type="entry name" value="6-PHOSPHO-BETA-GLUCOSIDASE-RELATED"/>
    <property type="match status" value="1"/>
</dbReference>
<keyword evidence="6 10" id="KW-0326">Glycosidase</keyword>
<keyword evidence="4 10" id="KW-0520">NAD</keyword>
<dbReference type="PROSITE" id="PS01324">
    <property type="entry name" value="GLYCOSYL_HYDROL_F4"/>
    <property type="match status" value="1"/>
</dbReference>
<evidence type="ECO:0000256" key="10">
    <source>
        <dbReference type="RuleBase" id="RU361152"/>
    </source>
</evidence>
<evidence type="ECO:0000256" key="4">
    <source>
        <dbReference type="ARBA" id="ARBA00023027"/>
    </source>
</evidence>
<comment type="similarity">
    <text evidence="1 10">Belongs to the glycosyl hydrolase 4 family.</text>
</comment>
<reference evidence="12 13" key="1">
    <citation type="submission" date="2018-11" db="EMBL/GenBank/DDBJ databases">
        <title>Changes in penicillin susceptibility of Streptococcus suis isolates by amino acid alterations in the penicillin-binding protein.</title>
        <authorList>
            <person name="Niemann L."/>
            <person name="Eichhorn I."/>
        </authorList>
    </citation>
    <scope>NUCLEOTIDE SEQUENCE [LARGE SCALE GENOMIC DNA]</scope>
    <source>
        <strain evidence="12 13">IMT40738</strain>
    </source>
</reference>
<feature type="binding site" evidence="8">
    <location>
        <position position="209"/>
    </location>
    <ligand>
        <name>Mn(2+)</name>
        <dbReference type="ChEBI" id="CHEBI:29035"/>
    </ligand>
</feature>
<dbReference type="GO" id="GO:0004553">
    <property type="term" value="F:hydrolase activity, hydrolyzing O-glycosyl compounds"/>
    <property type="evidence" value="ECO:0007669"/>
    <property type="project" value="InterPro"/>
</dbReference>
<dbReference type="Pfam" id="PF02056">
    <property type="entry name" value="Glyco_hydro_4"/>
    <property type="match status" value="1"/>
</dbReference>
<accession>A0A3R8LX50</accession>
<feature type="site" description="Increases basicity of active site Tyr" evidence="9">
    <location>
        <position position="119"/>
    </location>
</feature>
<evidence type="ECO:0000256" key="5">
    <source>
        <dbReference type="ARBA" id="ARBA00023211"/>
    </source>
</evidence>
<feature type="binding site" evidence="7">
    <location>
        <position position="157"/>
    </location>
    <ligand>
        <name>substrate</name>
    </ligand>
</feature>
<name>A0A3R8LX50_STRSU</name>
<evidence type="ECO:0000256" key="3">
    <source>
        <dbReference type="ARBA" id="ARBA00022801"/>
    </source>
</evidence>
<dbReference type="GO" id="GO:0046872">
    <property type="term" value="F:metal ion binding"/>
    <property type="evidence" value="ECO:0007669"/>
    <property type="project" value="UniProtKB-KW"/>
</dbReference>
<dbReference type="InterPro" id="IPR022616">
    <property type="entry name" value="Glyco_hydro_4_C"/>
</dbReference>
<evidence type="ECO:0000256" key="1">
    <source>
        <dbReference type="ARBA" id="ARBA00010141"/>
    </source>
</evidence>
<evidence type="ECO:0000256" key="9">
    <source>
        <dbReference type="PIRSR" id="PIRSR601088-4"/>
    </source>
</evidence>
<evidence type="ECO:0000256" key="2">
    <source>
        <dbReference type="ARBA" id="ARBA00022723"/>
    </source>
</evidence>
<dbReference type="SUPFAM" id="SSF51735">
    <property type="entry name" value="NAD(P)-binding Rossmann-fold domains"/>
    <property type="match status" value="1"/>
</dbReference>
<dbReference type="CDD" id="cd05296">
    <property type="entry name" value="GH4_P_beta_glucosidase"/>
    <property type="match status" value="1"/>
</dbReference>
<dbReference type="AlphaFoldDB" id="A0A3R8LX50"/>
<sequence length="462" mass="51999">MNKKGEQVVKSIKLVTLGGGSSYTPELVEGMILRHQQLPIREWWFVDVEAGVEKQKIVVDLARRMVRKAGLDWEIEATLDRRAALKEADFVTSQFRVGQLQARYIDETIPLSHGLLGQETNGAGGIFKAFRTIEVYKSIIVDMKELCPDAWLINFTNPAGIVTEAIVNELQWNRVIGLCNIPIGQKKTAAQILNLPEASIQTNHVGLNHFHFHEVWDQTGQNRTGEVMEALYGNSRGNQEVVKNITNLDFSFPFLQSIGLLPCDYHRYYFLEKEMLADTLDQYRQGKVRAQVVQEVEEELFELYRDSNLDRKPKQLEQRGGAYYSDVACQLICAIYNDSKEIMTVSTVNRGVISYLPEDCVVEVSSVITAQGALPLVCPKTPMVVRGYLQQMKQMELATVGAAMTGDYALALQAFALNPLIPNGELAERVLQELLVAHEAYLPQFRSVIDQIKKKGIGYDRG</sequence>
<feature type="binding site" evidence="7">
    <location>
        <position position="103"/>
    </location>
    <ligand>
        <name>substrate</name>
    </ligand>
</feature>
<proteinExistence type="inferred from homology"/>
<evidence type="ECO:0000256" key="7">
    <source>
        <dbReference type="PIRSR" id="PIRSR601088-2"/>
    </source>
</evidence>
<dbReference type="PRINTS" id="PR00732">
    <property type="entry name" value="GLHYDRLASE4"/>
</dbReference>
<dbReference type="RefSeq" id="WP_125065412.1">
    <property type="nucleotide sequence ID" value="NZ_RRZO01000037.1"/>
</dbReference>
<keyword evidence="3 10" id="KW-0378">Hydrolase</keyword>
<keyword evidence="8" id="KW-0170">Cobalt</keyword>
<dbReference type="Proteomes" id="UP000278566">
    <property type="component" value="Unassembled WGS sequence"/>
</dbReference>